<feature type="transmembrane region" description="Helical" evidence="1">
    <location>
        <begin position="20"/>
        <end position="41"/>
    </location>
</feature>
<gene>
    <name evidence="2" type="ORF">JD82_00922</name>
</gene>
<keyword evidence="1" id="KW-0812">Transmembrane</keyword>
<proteinExistence type="predicted"/>
<keyword evidence="3" id="KW-1185">Reference proteome</keyword>
<evidence type="ECO:0000313" key="3">
    <source>
        <dbReference type="Proteomes" id="UP000317303"/>
    </source>
</evidence>
<sequence>MSDSNSAPNAGARPRRPVAAVPLVGAGLAGWLALGLLVAGGRRPTPPDAAVESAALGLPHALLVAFTVPTEAPVAFAVLAVVAAVAAHGRRWSVVAVAVVAPAVTITANTWLSKPLFDRWYDDHLAYPSGHTVVLVTTLTVVALATAGTARAVVIVAGAGLTAAAAVGMAGLGYHYVTDVAGGAAFAVAVTTGLMAVLHPTVTALVSGARSPRRPARGR</sequence>
<feature type="transmembrane region" description="Helical" evidence="1">
    <location>
        <begin position="152"/>
        <end position="177"/>
    </location>
</feature>
<evidence type="ECO:0000313" key="2">
    <source>
        <dbReference type="EMBL" id="TWH19100.1"/>
    </source>
</evidence>
<dbReference type="EMBL" id="VLJV01000001">
    <property type="protein sequence ID" value="TWH19100.1"/>
    <property type="molecule type" value="Genomic_DNA"/>
</dbReference>
<dbReference type="InterPro" id="IPR036938">
    <property type="entry name" value="PAP2/HPO_sf"/>
</dbReference>
<dbReference type="Proteomes" id="UP000317303">
    <property type="component" value="Unassembled WGS sequence"/>
</dbReference>
<accession>A0A660C674</accession>
<keyword evidence="1" id="KW-1133">Transmembrane helix</keyword>
<feature type="transmembrane region" description="Helical" evidence="1">
    <location>
        <begin position="92"/>
        <end position="113"/>
    </location>
</feature>
<feature type="transmembrane region" description="Helical" evidence="1">
    <location>
        <begin position="183"/>
        <end position="209"/>
    </location>
</feature>
<name>A0A660C674_9PSEU</name>
<keyword evidence="1" id="KW-0472">Membrane</keyword>
<evidence type="ECO:0000256" key="1">
    <source>
        <dbReference type="SAM" id="Phobius"/>
    </source>
</evidence>
<organism evidence="2 3">
    <name type="scientific">Prauserella rugosa</name>
    <dbReference type="NCBI Taxonomy" id="43354"/>
    <lineage>
        <taxon>Bacteria</taxon>
        <taxon>Bacillati</taxon>
        <taxon>Actinomycetota</taxon>
        <taxon>Actinomycetes</taxon>
        <taxon>Pseudonocardiales</taxon>
        <taxon>Pseudonocardiaceae</taxon>
        <taxon>Prauserella</taxon>
    </lineage>
</organism>
<reference evidence="2 3" key="1">
    <citation type="submission" date="2019-07" db="EMBL/GenBank/DDBJ databases">
        <title>R&amp;d 2014.</title>
        <authorList>
            <person name="Klenk H.-P."/>
        </authorList>
    </citation>
    <scope>NUCLEOTIDE SEQUENCE [LARGE SCALE GENOMIC DNA]</scope>
    <source>
        <strain evidence="2 3">DSM 43194</strain>
    </source>
</reference>
<feature type="transmembrane region" description="Helical" evidence="1">
    <location>
        <begin position="125"/>
        <end position="145"/>
    </location>
</feature>
<dbReference type="RefSeq" id="WP_030533365.1">
    <property type="nucleotide sequence ID" value="NZ_JOIJ01000014.1"/>
</dbReference>
<protein>
    <recommendedName>
        <fullName evidence="4">PAP2 superfamily protein</fullName>
    </recommendedName>
</protein>
<evidence type="ECO:0008006" key="4">
    <source>
        <dbReference type="Google" id="ProtNLM"/>
    </source>
</evidence>
<dbReference type="SUPFAM" id="SSF48317">
    <property type="entry name" value="Acid phosphatase/Vanadium-dependent haloperoxidase"/>
    <property type="match status" value="1"/>
</dbReference>
<dbReference type="Gene3D" id="1.20.144.10">
    <property type="entry name" value="Phosphatidic acid phosphatase type 2/haloperoxidase"/>
    <property type="match status" value="1"/>
</dbReference>
<feature type="transmembrane region" description="Helical" evidence="1">
    <location>
        <begin position="61"/>
        <end position="85"/>
    </location>
</feature>
<comment type="caution">
    <text evidence="2">The sequence shown here is derived from an EMBL/GenBank/DDBJ whole genome shotgun (WGS) entry which is preliminary data.</text>
</comment>
<dbReference type="AlphaFoldDB" id="A0A660C674"/>